<dbReference type="EMBL" id="CM043021">
    <property type="protein sequence ID" value="KAI4457630.1"/>
    <property type="molecule type" value="Genomic_DNA"/>
</dbReference>
<accession>A0ACB9SQZ0</accession>
<dbReference type="Proteomes" id="UP001056778">
    <property type="component" value="Chromosome 7"/>
</dbReference>
<name>A0ACB9SQZ0_HOLOL</name>
<evidence type="ECO:0000313" key="2">
    <source>
        <dbReference type="Proteomes" id="UP001056778"/>
    </source>
</evidence>
<sequence length="328" mass="36942">MGGKHKQAQRTKNNARPSSSGRSAELLGNSISQFTGFSTIKDACFTLPTLTLAMTDDTDSMIDSNFQLVLKKMSKKDSTTKLKALQEFTDLVKSSDQETIKSILIYWCRLYNVLSTDADHKVREATHSSHHQVVLKAKRNLAPYLKQLAGAWFTSQYDTYAPAASAATRSFEDAFPPNKIQEAIIYCQEEILNYIYDNLVVQTVQSLNNTLKGTTEDAEAKYERVVISSLHGYSLYINKVSSENIEKAEDINRKIVSSGKFWKFSKSKVVPIRTAFFGTLKTICQKAPFLLKSETEHIVSAIFQNLDETGTYCFAKYMGSCIVVRYYI</sequence>
<comment type="caution">
    <text evidence="1">The sequence shown here is derived from an EMBL/GenBank/DDBJ whole genome shotgun (WGS) entry which is preliminary data.</text>
</comment>
<reference evidence="1" key="1">
    <citation type="submission" date="2022-04" db="EMBL/GenBank/DDBJ databases">
        <title>Chromosome-scale genome assembly of Holotrichia oblita Faldermann.</title>
        <authorList>
            <person name="Rongchong L."/>
        </authorList>
    </citation>
    <scope>NUCLEOTIDE SEQUENCE</scope>
    <source>
        <strain evidence="1">81SQS9</strain>
    </source>
</reference>
<evidence type="ECO:0000313" key="1">
    <source>
        <dbReference type="EMBL" id="KAI4457630.1"/>
    </source>
</evidence>
<proteinExistence type="predicted"/>
<protein>
    <submittedName>
        <fullName evidence="1">Zinc finger protein</fullName>
    </submittedName>
</protein>
<organism evidence="1 2">
    <name type="scientific">Holotrichia oblita</name>
    <name type="common">Chafer beetle</name>
    <dbReference type="NCBI Taxonomy" id="644536"/>
    <lineage>
        <taxon>Eukaryota</taxon>
        <taxon>Metazoa</taxon>
        <taxon>Ecdysozoa</taxon>
        <taxon>Arthropoda</taxon>
        <taxon>Hexapoda</taxon>
        <taxon>Insecta</taxon>
        <taxon>Pterygota</taxon>
        <taxon>Neoptera</taxon>
        <taxon>Endopterygota</taxon>
        <taxon>Coleoptera</taxon>
        <taxon>Polyphaga</taxon>
        <taxon>Scarabaeiformia</taxon>
        <taxon>Scarabaeidae</taxon>
        <taxon>Melolonthinae</taxon>
        <taxon>Holotrichia</taxon>
    </lineage>
</organism>
<keyword evidence="2" id="KW-1185">Reference proteome</keyword>
<gene>
    <name evidence="1" type="ORF">MML48_7g00018532</name>
</gene>